<dbReference type="EMBL" id="LAZR01030744">
    <property type="protein sequence ID" value="KKL55714.1"/>
    <property type="molecule type" value="Genomic_DNA"/>
</dbReference>
<name>A0A0F9D2E5_9ZZZZ</name>
<gene>
    <name evidence="1" type="ORF">LCGC14_2252640</name>
</gene>
<accession>A0A0F9D2E5</accession>
<feature type="non-terminal residue" evidence="1">
    <location>
        <position position="85"/>
    </location>
</feature>
<proteinExistence type="predicted"/>
<protein>
    <submittedName>
        <fullName evidence="1">Uncharacterized protein</fullName>
    </submittedName>
</protein>
<sequence length="85" mass="9915">MFYFLFRIYICIIPAIRCILNLTTEEKINIDIDDLKVSEIVVPKEVILKWQKIVNSIAEFINVPAALIMKLNPPYIEVFRSSETI</sequence>
<evidence type="ECO:0000313" key="1">
    <source>
        <dbReference type="EMBL" id="KKL55714.1"/>
    </source>
</evidence>
<organism evidence="1">
    <name type="scientific">marine sediment metagenome</name>
    <dbReference type="NCBI Taxonomy" id="412755"/>
    <lineage>
        <taxon>unclassified sequences</taxon>
        <taxon>metagenomes</taxon>
        <taxon>ecological metagenomes</taxon>
    </lineage>
</organism>
<comment type="caution">
    <text evidence="1">The sequence shown here is derived from an EMBL/GenBank/DDBJ whole genome shotgun (WGS) entry which is preliminary data.</text>
</comment>
<dbReference type="AlphaFoldDB" id="A0A0F9D2E5"/>
<reference evidence="1" key="1">
    <citation type="journal article" date="2015" name="Nature">
        <title>Complex archaea that bridge the gap between prokaryotes and eukaryotes.</title>
        <authorList>
            <person name="Spang A."/>
            <person name="Saw J.H."/>
            <person name="Jorgensen S.L."/>
            <person name="Zaremba-Niedzwiedzka K."/>
            <person name="Martijn J."/>
            <person name="Lind A.E."/>
            <person name="van Eijk R."/>
            <person name="Schleper C."/>
            <person name="Guy L."/>
            <person name="Ettema T.J."/>
        </authorList>
    </citation>
    <scope>NUCLEOTIDE SEQUENCE</scope>
</reference>